<evidence type="ECO:0000256" key="2">
    <source>
        <dbReference type="ARBA" id="ARBA00022729"/>
    </source>
</evidence>
<dbReference type="InterPro" id="IPR007428">
    <property type="entry name" value="MlaA"/>
</dbReference>
<keyword evidence="2 4" id="KW-0732">Signal</keyword>
<evidence type="ECO:0000313" key="6">
    <source>
        <dbReference type="Proteomes" id="UP000027604"/>
    </source>
</evidence>
<organism evidence="5 6">
    <name type="scientific">Janthinobacterium agaricidamnosum NBRC 102515 = DSM 9628</name>
    <dbReference type="NCBI Taxonomy" id="1349767"/>
    <lineage>
        <taxon>Bacteria</taxon>
        <taxon>Pseudomonadati</taxon>
        <taxon>Pseudomonadota</taxon>
        <taxon>Betaproteobacteria</taxon>
        <taxon>Burkholderiales</taxon>
        <taxon>Oxalobacteraceae</taxon>
        <taxon>Janthinobacterium</taxon>
    </lineage>
</organism>
<reference evidence="5 6" key="1">
    <citation type="journal article" date="2015" name="Genome Announc.">
        <title>Genome Sequence of Mushroom Soft-Rot Pathogen Janthinobacterium agaricidamnosum.</title>
        <authorList>
            <person name="Graupner K."/>
            <person name="Lackner G."/>
            <person name="Hertweck C."/>
        </authorList>
    </citation>
    <scope>NUCLEOTIDE SEQUENCE [LARGE SCALE GENOMIC DNA]</scope>
    <source>
        <strain evidence="6">NBRC 102515 / DSM 9628</strain>
    </source>
</reference>
<feature type="compositionally biased region" description="Low complexity" evidence="3">
    <location>
        <begin position="250"/>
        <end position="259"/>
    </location>
</feature>
<dbReference type="Pfam" id="PF04333">
    <property type="entry name" value="MlaA"/>
    <property type="match status" value="1"/>
</dbReference>
<dbReference type="PROSITE" id="PS51257">
    <property type="entry name" value="PROKAR_LIPOPROTEIN"/>
    <property type="match status" value="1"/>
</dbReference>
<feature type="signal peptide" evidence="4">
    <location>
        <begin position="1"/>
        <end position="22"/>
    </location>
</feature>
<comment type="similarity">
    <text evidence="1">Belongs to the MlaA family.</text>
</comment>
<dbReference type="GO" id="GO:0016020">
    <property type="term" value="C:membrane"/>
    <property type="evidence" value="ECO:0007669"/>
    <property type="project" value="InterPro"/>
</dbReference>
<sequence>MSTSRMKTASGLSLPRMALVLAMTAGIGGCATTASNPADPFEGFNRAMFKFNDTADKVVLKPAATAYKTVLPSFVQTGIGNFFGNLADLWSGANNFFQGKGEAGLQDITRVGLNSTFGLFGLLDFATPAGLPKHNEDFGQTLGWYGVGSGPYLMLPLLGPSTLRDTAALPLDIVGDPWRYKEPVYLRNIGTATRIVDKRAYILDASNLLEEAALDRYEFIRDGFLQQRQNKIFDGESSRPGKPVKNDNSQLDQPQDLKQPPAPADMALTSAVAAESDVSSAKAPEELTKGTEAEANASL</sequence>
<proteinExistence type="inferred from homology"/>
<dbReference type="PANTHER" id="PTHR30035">
    <property type="entry name" value="LIPOPROTEIN VACJ-RELATED"/>
    <property type="match status" value="1"/>
</dbReference>
<protein>
    <submittedName>
        <fullName evidence="5">VacJ like lipofamily protein</fullName>
    </submittedName>
</protein>
<dbReference type="EMBL" id="HG322949">
    <property type="protein sequence ID" value="CDG80730.1"/>
    <property type="molecule type" value="Genomic_DNA"/>
</dbReference>
<dbReference type="PATRIC" id="fig|1349767.4.peg.3447"/>
<dbReference type="RefSeq" id="WP_144241388.1">
    <property type="nucleotide sequence ID" value="NZ_BCTH01000060.1"/>
</dbReference>
<keyword evidence="6" id="KW-1185">Reference proteome</keyword>
<accession>W0UZD2</accession>
<evidence type="ECO:0000256" key="3">
    <source>
        <dbReference type="SAM" id="MobiDB-lite"/>
    </source>
</evidence>
<dbReference type="KEGG" id="jag:GJA_62"/>
<dbReference type="GO" id="GO:0120010">
    <property type="term" value="P:intermembrane phospholipid transfer"/>
    <property type="evidence" value="ECO:0007669"/>
    <property type="project" value="TreeGrafter"/>
</dbReference>
<dbReference type="eggNOG" id="COG2853">
    <property type="taxonomic scope" value="Bacteria"/>
</dbReference>
<dbReference type="PRINTS" id="PR01805">
    <property type="entry name" value="VACJLIPOPROT"/>
</dbReference>
<dbReference type="HOGENOM" id="CLU_059326_1_1_4"/>
<name>W0UZD2_9BURK</name>
<dbReference type="Proteomes" id="UP000027604">
    <property type="component" value="Chromosome I"/>
</dbReference>
<dbReference type="AlphaFoldDB" id="W0UZD2"/>
<evidence type="ECO:0000313" key="5">
    <source>
        <dbReference type="EMBL" id="CDG80730.1"/>
    </source>
</evidence>
<feature type="compositionally biased region" description="Basic and acidic residues" evidence="3">
    <location>
        <begin position="283"/>
        <end position="292"/>
    </location>
</feature>
<feature type="compositionally biased region" description="Low complexity" evidence="3">
    <location>
        <begin position="270"/>
        <end position="282"/>
    </location>
</feature>
<gene>
    <name evidence="5" type="ORF">GJA_62</name>
</gene>
<dbReference type="STRING" id="1349767.GJA_62"/>
<feature type="region of interest" description="Disordered" evidence="3">
    <location>
        <begin position="233"/>
        <end position="299"/>
    </location>
</feature>
<dbReference type="OrthoDB" id="9785326at2"/>
<dbReference type="PANTHER" id="PTHR30035:SF3">
    <property type="entry name" value="INTERMEMBRANE PHOSPHOLIPID TRANSPORT SYSTEM LIPOPROTEIN MLAA"/>
    <property type="match status" value="1"/>
</dbReference>
<evidence type="ECO:0000256" key="1">
    <source>
        <dbReference type="ARBA" id="ARBA00010634"/>
    </source>
</evidence>
<evidence type="ECO:0000256" key="4">
    <source>
        <dbReference type="SAM" id="SignalP"/>
    </source>
</evidence>
<feature type="chain" id="PRO_5004797425" evidence="4">
    <location>
        <begin position="23"/>
        <end position="299"/>
    </location>
</feature>